<accession>A0ABZ0HT99</accession>
<name>A0ABZ0HT99_9HYPH</name>
<dbReference type="RefSeq" id="WP_407338997.1">
    <property type="nucleotide sequence ID" value="NZ_CP136862.1"/>
</dbReference>
<proteinExistence type="predicted"/>
<evidence type="ECO:0000313" key="1">
    <source>
        <dbReference type="EMBL" id="WOJ89550.1"/>
    </source>
</evidence>
<sequence>MTNASKSDHTAIGPSRAERYGAGRALRLKTPREAHADCPPASERDPVAILAETDGERIPELLPIRYQRMVKSPFYFLRGAAAVMARDLARLSPMGAHVQACGDCHLMNFGAFSTAEGQALFDINDFDETLPGVDFTVDLKRLAASVAVAARSSGAADKKARALAQATVKSYREFILELAEKTPLEVWYTSMDIDREVKRIADAKLRDKLLSTLVKAKKDLAADDNFPHLATTDGATARIEDRPPLIYHFDTKSEKSQKIHAHSAFSNYRQSLLPERRALIERYGLHDLAMKVVGVGSVGTFCAIGLFMTPDDEPLFLQVKEALHSVLEKIVPPPADLLHQGCRVVEGQRYLQAASDLFLGWTQDQKTNRQFYVRRLKNRRLGSIGEVIEAKALEDYANLCGRTLARAHARTGDPALFAGYMGKSEIFDEAIASFAMAYAEVTNHDHALLAAAIDKATGLPKLRVAALAE</sequence>
<evidence type="ECO:0000313" key="2">
    <source>
        <dbReference type="Proteomes" id="UP001626536"/>
    </source>
</evidence>
<organism evidence="1 2">
    <name type="scientific">Methylocapsa polymorpha</name>
    <dbReference type="NCBI Taxonomy" id="3080828"/>
    <lineage>
        <taxon>Bacteria</taxon>
        <taxon>Pseudomonadati</taxon>
        <taxon>Pseudomonadota</taxon>
        <taxon>Alphaproteobacteria</taxon>
        <taxon>Hyphomicrobiales</taxon>
        <taxon>Beijerinckiaceae</taxon>
        <taxon>Methylocapsa</taxon>
    </lineage>
</organism>
<gene>
    <name evidence="1" type="ORF">RZS28_17460</name>
</gene>
<dbReference type="InterPro" id="IPR018721">
    <property type="entry name" value="DUF2252"/>
</dbReference>
<reference evidence="1 2" key="1">
    <citation type="submission" date="2023-10" db="EMBL/GenBank/DDBJ databases">
        <title>Novel methanotroph of the genus Methylocapsa from a subarctic wetland.</title>
        <authorList>
            <person name="Belova S.E."/>
            <person name="Oshkin I.Y."/>
            <person name="Miroshnikov K."/>
            <person name="Dedysh S.N."/>
        </authorList>
    </citation>
    <scope>NUCLEOTIDE SEQUENCE [LARGE SCALE GENOMIC DNA]</scope>
    <source>
        <strain evidence="1 2">RX1</strain>
    </source>
</reference>
<dbReference type="Proteomes" id="UP001626536">
    <property type="component" value="Chromosome"/>
</dbReference>
<keyword evidence="2" id="KW-1185">Reference proteome</keyword>
<dbReference type="PANTHER" id="PTHR39441">
    <property type="entry name" value="DUF2252 DOMAIN-CONTAINING PROTEIN"/>
    <property type="match status" value="1"/>
</dbReference>
<protein>
    <submittedName>
        <fullName evidence="1">DUF2252 domain-containing protein</fullName>
    </submittedName>
</protein>
<dbReference type="EMBL" id="CP136862">
    <property type="protein sequence ID" value="WOJ89550.1"/>
    <property type="molecule type" value="Genomic_DNA"/>
</dbReference>
<dbReference type="PANTHER" id="PTHR39441:SF1">
    <property type="entry name" value="DUF2252 DOMAIN-CONTAINING PROTEIN"/>
    <property type="match status" value="1"/>
</dbReference>
<dbReference type="Pfam" id="PF10009">
    <property type="entry name" value="DUF2252"/>
    <property type="match status" value="1"/>
</dbReference>